<comment type="caution">
    <text evidence="1">The sequence shown here is derived from an EMBL/GenBank/DDBJ whole genome shotgun (WGS) entry which is preliminary data.</text>
</comment>
<keyword evidence="2" id="KW-1185">Reference proteome</keyword>
<dbReference type="InterPro" id="IPR013320">
    <property type="entry name" value="ConA-like_dom_sf"/>
</dbReference>
<reference evidence="1 2" key="1">
    <citation type="submission" date="2016-07" db="EMBL/GenBank/DDBJ databases">
        <title>Pervasive Adenine N6-methylation of Active Genes in Fungi.</title>
        <authorList>
            <consortium name="DOE Joint Genome Institute"/>
            <person name="Mondo S.J."/>
            <person name="Dannebaum R.O."/>
            <person name="Kuo R.C."/>
            <person name="Labutti K."/>
            <person name="Haridas S."/>
            <person name="Kuo A."/>
            <person name="Salamov A."/>
            <person name="Ahrendt S.R."/>
            <person name="Lipzen A."/>
            <person name="Sullivan W."/>
            <person name="Andreopoulos W.B."/>
            <person name="Clum A."/>
            <person name="Lindquist E."/>
            <person name="Daum C."/>
            <person name="Ramamoorthy G.K."/>
            <person name="Gryganskyi A."/>
            <person name="Culley D."/>
            <person name="Magnuson J.K."/>
            <person name="James T.Y."/>
            <person name="O'Malley M.A."/>
            <person name="Stajich J.E."/>
            <person name="Spatafora J.W."/>
            <person name="Visel A."/>
            <person name="Grigoriev I.V."/>
        </authorList>
    </citation>
    <scope>NUCLEOTIDE SEQUENCE [LARGE SCALE GENOMIC DNA]</scope>
    <source>
        <strain evidence="1 2">62-1032</strain>
    </source>
</reference>
<evidence type="ECO:0000313" key="2">
    <source>
        <dbReference type="Proteomes" id="UP000193467"/>
    </source>
</evidence>
<dbReference type="CDD" id="cd02181">
    <property type="entry name" value="GH16_fungal_Lam16A_glucanase"/>
    <property type="match status" value="1"/>
</dbReference>
<organism evidence="1 2">
    <name type="scientific">Leucosporidium creatinivorum</name>
    <dbReference type="NCBI Taxonomy" id="106004"/>
    <lineage>
        <taxon>Eukaryota</taxon>
        <taxon>Fungi</taxon>
        <taxon>Dikarya</taxon>
        <taxon>Basidiomycota</taxon>
        <taxon>Pucciniomycotina</taxon>
        <taxon>Microbotryomycetes</taxon>
        <taxon>Leucosporidiales</taxon>
        <taxon>Leucosporidium</taxon>
    </lineage>
</organism>
<sequence>PGVPSLRKVYSGSTFFDEWTFEAIPDPTNGMVNYVNRTQAQALGLVSTTNNVAQISIDRNSTLAAGAYRNSVRIISDATINVGTLILLDMAHVPYGCSVWGAAWAYGSPWPTGGEIDIYEGVNNRTFNTYTLHTSPGCTRDTSLPITGLTTGTQIQCDVAVNSNAGCGVIDRAASSYGAGFNAAKGGVIAVSIETSGISVWRWTRSAIPSDIATGAPKPTSWGTPIAQWGNSTCNTASYFKDLQMVFDITTCGDWAGNQYVWQSTADSGSCYPKYSTCGAAMQDPANFAEA</sequence>
<dbReference type="STRING" id="106004.A0A1Y2DZ85"/>
<dbReference type="EMBL" id="MCGR01000066">
    <property type="protein sequence ID" value="ORY64620.1"/>
    <property type="molecule type" value="Genomic_DNA"/>
</dbReference>
<protein>
    <submittedName>
        <fullName evidence="1">Concanavalin A-like lectin/glucanase domain-containing protein</fullName>
    </submittedName>
</protein>
<dbReference type="InterPro" id="IPR050546">
    <property type="entry name" value="Glycosyl_Hydrlase_16"/>
</dbReference>
<proteinExistence type="predicted"/>
<dbReference type="OrthoDB" id="192832at2759"/>
<dbReference type="PANTHER" id="PTHR10963:SF24">
    <property type="entry name" value="GLYCOSIDASE C21B10.07-RELATED"/>
    <property type="match status" value="1"/>
</dbReference>
<accession>A0A1Y2DZ85</accession>
<dbReference type="Proteomes" id="UP000193467">
    <property type="component" value="Unassembled WGS sequence"/>
</dbReference>
<dbReference type="PANTHER" id="PTHR10963">
    <property type="entry name" value="GLYCOSYL HYDROLASE-RELATED"/>
    <property type="match status" value="1"/>
</dbReference>
<gene>
    <name evidence="1" type="ORF">BCR35DRAFT_270412</name>
</gene>
<dbReference type="Gene3D" id="2.60.120.200">
    <property type="match status" value="1"/>
</dbReference>
<dbReference type="SUPFAM" id="SSF49899">
    <property type="entry name" value="Concanavalin A-like lectins/glucanases"/>
    <property type="match status" value="1"/>
</dbReference>
<dbReference type="AlphaFoldDB" id="A0A1Y2DZ85"/>
<keyword evidence="1" id="KW-0430">Lectin</keyword>
<name>A0A1Y2DZ85_9BASI</name>
<dbReference type="Pfam" id="PF26113">
    <property type="entry name" value="GH16_XgeA"/>
    <property type="match status" value="1"/>
</dbReference>
<dbReference type="GO" id="GO:0030246">
    <property type="term" value="F:carbohydrate binding"/>
    <property type="evidence" value="ECO:0007669"/>
    <property type="project" value="UniProtKB-KW"/>
</dbReference>
<dbReference type="GO" id="GO:0009251">
    <property type="term" value="P:glucan catabolic process"/>
    <property type="evidence" value="ECO:0007669"/>
    <property type="project" value="TreeGrafter"/>
</dbReference>
<feature type="non-terminal residue" evidence="1">
    <location>
        <position position="1"/>
    </location>
</feature>
<evidence type="ECO:0000313" key="1">
    <source>
        <dbReference type="EMBL" id="ORY64620.1"/>
    </source>
</evidence>
<dbReference type="InParanoid" id="A0A1Y2DZ85"/>